<organism evidence="1 2">
    <name type="scientific">Mycoplasmopsis columbinasalis</name>
    <dbReference type="NCBI Taxonomy" id="114880"/>
    <lineage>
        <taxon>Bacteria</taxon>
        <taxon>Bacillati</taxon>
        <taxon>Mycoplasmatota</taxon>
        <taxon>Mycoplasmoidales</taxon>
        <taxon>Metamycoplasmataceae</taxon>
        <taxon>Mycoplasmopsis</taxon>
    </lineage>
</organism>
<evidence type="ECO:0000313" key="2">
    <source>
        <dbReference type="Proteomes" id="UP000290876"/>
    </source>
</evidence>
<keyword evidence="2" id="KW-1185">Reference proteome</keyword>
<dbReference type="EMBL" id="LR215043">
    <property type="protein sequence ID" value="VEU78420.1"/>
    <property type="molecule type" value="Genomic_DNA"/>
</dbReference>
<dbReference type="Proteomes" id="UP000290876">
    <property type="component" value="Chromosome"/>
</dbReference>
<protein>
    <submittedName>
        <fullName evidence="1">Uncharacterized protein</fullName>
    </submittedName>
</protein>
<gene>
    <name evidence="1" type="ORF">NCTC10184_00664</name>
</gene>
<reference evidence="1 2" key="1">
    <citation type="submission" date="2019-01" db="EMBL/GenBank/DDBJ databases">
        <authorList>
            <consortium name="Pathogen Informatics"/>
        </authorList>
    </citation>
    <scope>NUCLEOTIDE SEQUENCE [LARGE SCALE GENOMIC DNA]</scope>
    <source>
        <strain evidence="1 2">NCTC10184</strain>
    </source>
</reference>
<evidence type="ECO:0000313" key="1">
    <source>
        <dbReference type="EMBL" id="VEU78420.1"/>
    </source>
</evidence>
<dbReference type="KEGG" id="mcob:NCTC10184_00664"/>
<proteinExistence type="predicted"/>
<dbReference type="AlphaFoldDB" id="A0A449BB51"/>
<sequence length="156" mass="18159">MRSANIGDWIVTPLSNNANVTSALHNFFSNSNVTLQDRNNPDNQIEIKNAYIRFQKLVASHLDYANLPRRVPVLKIYFSVTFSFNNSYHTAYFIAQDDRDWADFDGEDVELKLSPDPVALDEIDGEYGLRQYLADVLEDQPFNVDTKPIERRWYRH</sequence>
<accession>A0A449BB51</accession>
<name>A0A449BB51_9BACT</name>